<proteinExistence type="predicted"/>
<gene>
    <name evidence="1" type="ORF">B296_00004483</name>
</gene>
<reference evidence="1 2" key="1">
    <citation type="journal article" date="2014" name="Agronomy (Basel)">
        <title>A Draft Genome Sequence for Ensete ventricosum, the Drought-Tolerant Tree Against Hunger.</title>
        <authorList>
            <person name="Harrison J."/>
            <person name="Moore K.A."/>
            <person name="Paszkiewicz K."/>
            <person name="Jones T."/>
            <person name="Grant M."/>
            <person name="Ambacheew D."/>
            <person name="Muzemil S."/>
            <person name="Studholme D.J."/>
        </authorList>
    </citation>
    <scope>NUCLEOTIDE SEQUENCE [LARGE SCALE GENOMIC DNA]</scope>
</reference>
<protein>
    <submittedName>
        <fullName evidence="1">Uncharacterized protein</fullName>
    </submittedName>
</protein>
<accession>A0A427A2J4</accession>
<dbReference type="AlphaFoldDB" id="A0A427A2J4"/>
<name>A0A427A2J4_ENSVE</name>
<comment type="caution">
    <text evidence="1">The sequence shown here is derived from an EMBL/GenBank/DDBJ whole genome shotgun (WGS) entry which is preliminary data.</text>
</comment>
<dbReference type="EMBL" id="AMZH03004008">
    <property type="protein sequence ID" value="RRT70465.1"/>
    <property type="molecule type" value="Genomic_DNA"/>
</dbReference>
<dbReference type="Proteomes" id="UP000287651">
    <property type="component" value="Unassembled WGS sequence"/>
</dbReference>
<evidence type="ECO:0000313" key="2">
    <source>
        <dbReference type="Proteomes" id="UP000287651"/>
    </source>
</evidence>
<sequence>MESRTSLVSRKTVMVINFAQSRGFINFHASSQKFKILSIPNALRSHTSMV</sequence>
<organism evidence="1 2">
    <name type="scientific">Ensete ventricosum</name>
    <name type="common">Abyssinian banana</name>
    <name type="synonym">Musa ensete</name>
    <dbReference type="NCBI Taxonomy" id="4639"/>
    <lineage>
        <taxon>Eukaryota</taxon>
        <taxon>Viridiplantae</taxon>
        <taxon>Streptophyta</taxon>
        <taxon>Embryophyta</taxon>
        <taxon>Tracheophyta</taxon>
        <taxon>Spermatophyta</taxon>
        <taxon>Magnoliopsida</taxon>
        <taxon>Liliopsida</taxon>
        <taxon>Zingiberales</taxon>
        <taxon>Musaceae</taxon>
        <taxon>Ensete</taxon>
    </lineage>
</organism>
<evidence type="ECO:0000313" key="1">
    <source>
        <dbReference type="EMBL" id="RRT70465.1"/>
    </source>
</evidence>